<evidence type="ECO:0000256" key="3">
    <source>
        <dbReference type="ARBA" id="ARBA00022723"/>
    </source>
</evidence>
<evidence type="ECO:0000256" key="10">
    <source>
        <dbReference type="PIRSR" id="PIRSR603782-2"/>
    </source>
</evidence>
<keyword evidence="8" id="KW-0143">Chaperone</keyword>
<evidence type="ECO:0000256" key="2">
    <source>
        <dbReference type="ARBA" id="ARBA00010996"/>
    </source>
</evidence>
<dbReference type="GO" id="GO:0033617">
    <property type="term" value="P:mitochondrial respiratory chain complex IV assembly"/>
    <property type="evidence" value="ECO:0007669"/>
    <property type="project" value="TreeGrafter"/>
</dbReference>
<dbReference type="PROSITE" id="PS51352">
    <property type="entry name" value="THIOREDOXIN_2"/>
    <property type="match status" value="1"/>
</dbReference>
<dbReference type="PANTHER" id="PTHR12151">
    <property type="entry name" value="ELECTRON TRANSPORT PROTIN SCO1/SENC FAMILY MEMBER"/>
    <property type="match status" value="1"/>
</dbReference>
<reference evidence="13" key="1">
    <citation type="submission" date="2015-01" db="EMBL/GenBank/DDBJ databases">
        <title>Transcriptome Assembly of Fopius arisanus.</title>
        <authorList>
            <person name="Geib S."/>
        </authorList>
    </citation>
    <scope>NUCLEOTIDE SEQUENCE</scope>
</reference>
<comment type="subcellular location">
    <subcellularLocation>
        <location evidence="1 8">Mitochondrion inner membrane</location>
    </subcellularLocation>
</comment>
<proteinExistence type="inferred from homology"/>
<keyword evidence="11" id="KW-1133">Transmembrane helix</keyword>
<dbReference type="InterPro" id="IPR036249">
    <property type="entry name" value="Thioredoxin-like_sf"/>
</dbReference>
<evidence type="ECO:0000256" key="4">
    <source>
        <dbReference type="ARBA" id="ARBA00022792"/>
    </source>
</evidence>
<keyword evidence="5 8" id="KW-0186">Copper</keyword>
<keyword evidence="6 8" id="KW-0496">Mitochondrion</keyword>
<evidence type="ECO:0000256" key="11">
    <source>
        <dbReference type="SAM" id="Phobius"/>
    </source>
</evidence>
<dbReference type="GO" id="GO:0005743">
    <property type="term" value="C:mitochondrial inner membrane"/>
    <property type="evidence" value="ECO:0007669"/>
    <property type="project" value="UniProtKB-SubCell"/>
</dbReference>
<dbReference type="InterPro" id="IPR013766">
    <property type="entry name" value="Thioredoxin_domain"/>
</dbReference>
<sequence length="284" mass="32338">MTMTTLMLRNLSRLQVPERLCLSQTRQYTISSVLRQDVKDAPKVTNLPKLKAWKLKKSPITWTSFFIGGAIGCGFLGYLWYLKAQKDMLLEKERRRTIGKAKIGGRFDLVDPKGQPVKSEDFLGQWVLIYFGFTHCPDICPDEIEKMVLTVDKLEQNNFKVQPIFISVDPSRDTPAIVGKYCKEFSEKILGLTGNMEQVGAACKAYRVYFSNGPKDQDEDYIVDHTIITYLIDPDGMFVDYYGQTNTPEQIVDSVLLHSIKLQKLKGESNWFPSWSLKGAQTVA</sequence>
<evidence type="ECO:0000256" key="7">
    <source>
        <dbReference type="ARBA" id="ARBA00023136"/>
    </source>
</evidence>
<dbReference type="GO" id="GO:0006878">
    <property type="term" value="P:intracellular copper ion homeostasis"/>
    <property type="evidence" value="ECO:0007669"/>
    <property type="project" value="UniProtKB-UniRule"/>
</dbReference>
<feature type="binding site" evidence="9">
    <location>
        <position position="136"/>
    </location>
    <ligand>
        <name>Cu cation</name>
        <dbReference type="ChEBI" id="CHEBI:23378"/>
    </ligand>
</feature>
<dbReference type="PANTHER" id="PTHR12151:SF5">
    <property type="entry name" value="AT19154P"/>
    <property type="match status" value="1"/>
</dbReference>
<accession>A0A0C9RE52</accession>
<dbReference type="FunFam" id="3.40.30.10:FF:000013">
    <property type="entry name" value="Blast:Protein SCO1 homolog, mitochondrial"/>
    <property type="match status" value="1"/>
</dbReference>
<keyword evidence="7 11" id="KW-0472">Membrane</keyword>
<keyword evidence="4 8" id="KW-0999">Mitochondrion inner membrane</keyword>
<dbReference type="PIRSF" id="PIRSF037736">
    <property type="entry name" value="SCO1"/>
    <property type="match status" value="1"/>
</dbReference>
<feature type="binding site" evidence="9">
    <location>
        <position position="225"/>
    </location>
    <ligand>
        <name>Cu cation</name>
        <dbReference type="ChEBI" id="CHEBI:23378"/>
    </ligand>
</feature>
<keyword evidence="3 8" id="KW-0479">Metal-binding</keyword>
<comment type="function">
    <text evidence="8">Copper metallochaperone essential for the synthesis and maturation of cytochrome c oxidase subunit II (MT-CO2/COX2) by facilitating the incorporation of copper into the Cu(A) site of MT-CO2/COX2.</text>
</comment>
<keyword evidence="10" id="KW-1015">Disulfide bond</keyword>
<evidence type="ECO:0000313" key="13">
    <source>
        <dbReference type="EMBL" id="JAG81189.1"/>
    </source>
</evidence>
<evidence type="ECO:0000256" key="5">
    <source>
        <dbReference type="ARBA" id="ARBA00023008"/>
    </source>
</evidence>
<feature type="domain" description="Thioredoxin" evidence="12">
    <location>
        <begin position="98"/>
        <end position="261"/>
    </location>
</feature>
<name>A0A0C9RE52_9HYME</name>
<gene>
    <name evidence="13" type="primary">Sco2_1</name>
    <name evidence="13" type="ORF">g.8905</name>
</gene>
<dbReference type="Gene3D" id="3.40.30.10">
    <property type="entry name" value="Glutaredoxin"/>
    <property type="match status" value="1"/>
</dbReference>
<dbReference type="AlphaFoldDB" id="A0A0C9RE52"/>
<keyword evidence="11" id="KW-0812">Transmembrane</keyword>
<evidence type="ECO:0000256" key="1">
    <source>
        <dbReference type="ARBA" id="ARBA00004273"/>
    </source>
</evidence>
<dbReference type="InterPro" id="IPR017276">
    <property type="entry name" value="Synth_of_cyt-c-oxidase_Sco1/2"/>
</dbReference>
<evidence type="ECO:0000256" key="9">
    <source>
        <dbReference type="PIRSR" id="PIRSR037736-1"/>
    </source>
</evidence>
<evidence type="ECO:0000259" key="12">
    <source>
        <dbReference type="PROSITE" id="PS51352"/>
    </source>
</evidence>
<protein>
    <submittedName>
        <fullName evidence="13">Sco2_1 protein</fullName>
    </submittedName>
</protein>
<comment type="similarity">
    <text evidence="2 8">Belongs to the SCO1/2 family.</text>
</comment>
<feature type="binding site" evidence="9">
    <location>
        <position position="140"/>
    </location>
    <ligand>
        <name>Cu cation</name>
        <dbReference type="ChEBI" id="CHEBI:23378"/>
    </ligand>
</feature>
<comment type="subunit">
    <text evidence="8">Homodimer.</text>
</comment>
<evidence type="ECO:0000256" key="8">
    <source>
        <dbReference type="PIRNR" id="PIRNR037736"/>
    </source>
</evidence>
<dbReference type="GO" id="GO:0005507">
    <property type="term" value="F:copper ion binding"/>
    <property type="evidence" value="ECO:0007669"/>
    <property type="project" value="InterPro"/>
</dbReference>
<evidence type="ECO:0000256" key="6">
    <source>
        <dbReference type="ARBA" id="ARBA00023128"/>
    </source>
</evidence>
<dbReference type="CDD" id="cd02968">
    <property type="entry name" value="SCO"/>
    <property type="match status" value="1"/>
</dbReference>
<dbReference type="InterPro" id="IPR003782">
    <property type="entry name" value="SCO1/SenC"/>
</dbReference>
<dbReference type="SUPFAM" id="SSF52833">
    <property type="entry name" value="Thioredoxin-like"/>
    <property type="match status" value="1"/>
</dbReference>
<dbReference type="EMBL" id="GBYB01011422">
    <property type="protein sequence ID" value="JAG81189.1"/>
    <property type="molecule type" value="Transcribed_RNA"/>
</dbReference>
<dbReference type="GO" id="GO:0016531">
    <property type="term" value="F:copper chaperone activity"/>
    <property type="evidence" value="ECO:0007669"/>
    <property type="project" value="InterPro"/>
</dbReference>
<feature type="disulfide bond" description="Redox-active" evidence="10">
    <location>
        <begin position="136"/>
        <end position="140"/>
    </location>
</feature>
<feature type="transmembrane region" description="Helical" evidence="11">
    <location>
        <begin position="60"/>
        <end position="82"/>
    </location>
</feature>
<dbReference type="Pfam" id="PF02630">
    <property type="entry name" value="SCO1-SenC"/>
    <property type="match status" value="1"/>
</dbReference>
<organism evidence="13">
    <name type="scientific">Fopius arisanus</name>
    <dbReference type="NCBI Taxonomy" id="64838"/>
    <lineage>
        <taxon>Eukaryota</taxon>
        <taxon>Metazoa</taxon>
        <taxon>Ecdysozoa</taxon>
        <taxon>Arthropoda</taxon>
        <taxon>Hexapoda</taxon>
        <taxon>Insecta</taxon>
        <taxon>Pterygota</taxon>
        <taxon>Neoptera</taxon>
        <taxon>Endopterygota</taxon>
        <taxon>Hymenoptera</taxon>
        <taxon>Apocrita</taxon>
        <taxon>Ichneumonoidea</taxon>
        <taxon>Braconidae</taxon>
        <taxon>Opiinae</taxon>
        <taxon>Fopius</taxon>
    </lineage>
</organism>